<evidence type="ECO:0000313" key="2">
    <source>
        <dbReference type="Proteomes" id="UP001150941"/>
    </source>
</evidence>
<proteinExistence type="predicted"/>
<protein>
    <submittedName>
        <fullName evidence="1">Uncharacterized protein</fullName>
    </submittedName>
</protein>
<reference evidence="1" key="2">
    <citation type="journal article" date="2023" name="IMA Fungus">
        <title>Comparative genomic study of the Penicillium genus elucidates a diverse pangenome and 15 lateral gene transfer events.</title>
        <authorList>
            <person name="Petersen C."/>
            <person name="Sorensen T."/>
            <person name="Nielsen M.R."/>
            <person name="Sondergaard T.E."/>
            <person name="Sorensen J.L."/>
            <person name="Fitzpatrick D.A."/>
            <person name="Frisvad J.C."/>
            <person name="Nielsen K.L."/>
        </authorList>
    </citation>
    <scope>NUCLEOTIDE SEQUENCE</scope>
    <source>
        <strain evidence="1">IBT 19713</strain>
    </source>
</reference>
<dbReference type="GeneID" id="83205065"/>
<keyword evidence="2" id="KW-1185">Reference proteome</keyword>
<dbReference type="EMBL" id="JAPQKS010000006">
    <property type="protein sequence ID" value="KAJ5223924.1"/>
    <property type="molecule type" value="Genomic_DNA"/>
</dbReference>
<organism evidence="1 2">
    <name type="scientific">Penicillium chermesinum</name>
    <dbReference type="NCBI Taxonomy" id="63820"/>
    <lineage>
        <taxon>Eukaryota</taxon>
        <taxon>Fungi</taxon>
        <taxon>Dikarya</taxon>
        <taxon>Ascomycota</taxon>
        <taxon>Pezizomycotina</taxon>
        <taxon>Eurotiomycetes</taxon>
        <taxon>Eurotiomycetidae</taxon>
        <taxon>Eurotiales</taxon>
        <taxon>Aspergillaceae</taxon>
        <taxon>Penicillium</taxon>
    </lineage>
</organism>
<dbReference type="Proteomes" id="UP001150941">
    <property type="component" value="Unassembled WGS sequence"/>
</dbReference>
<dbReference type="RefSeq" id="XP_058328107.1">
    <property type="nucleotide sequence ID" value="XM_058477762.1"/>
</dbReference>
<dbReference type="AlphaFoldDB" id="A0A9W9TIN9"/>
<dbReference type="OrthoDB" id="3511730at2759"/>
<name>A0A9W9TIN9_9EURO</name>
<gene>
    <name evidence="1" type="ORF">N7468_008466</name>
</gene>
<evidence type="ECO:0000313" key="1">
    <source>
        <dbReference type="EMBL" id="KAJ5223924.1"/>
    </source>
</evidence>
<reference evidence="1" key="1">
    <citation type="submission" date="2022-11" db="EMBL/GenBank/DDBJ databases">
        <authorList>
            <person name="Petersen C."/>
        </authorList>
    </citation>
    <scope>NUCLEOTIDE SEQUENCE</scope>
    <source>
        <strain evidence="1">IBT 19713</strain>
    </source>
</reference>
<accession>A0A9W9TIN9</accession>
<sequence>MPGFLFRALTKADSSIGSTWVGKTMDRMLSGTEKEDEGSKFVCSRTEREAVFDSIALEKVGSKASAERLQLDYDLGYNRLAGVPVEVLMRLYRDCTVDTTWYTTHGDVFFGPETVGAVKKEMGKASVDLVDVPGSTHADIYMRTEVWERMYRMITGSQGE</sequence>
<comment type="caution">
    <text evidence="1">The sequence shown here is derived from an EMBL/GenBank/DDBJ whole genome shotgun (WGS) entry which is preliminary data.</text>
</comment>